<feature type="transmembrane region" description="Helical" evidence="16">
    <location>
        <begin position="197"/>
        <end position="217"/>
    </location>
</feature>
<evidence type="ECO:0000256" key="7">
    <source>
        <dbReference type="ARBA" id="ARBA00022692"/>
    </source>
</evidence>
<dbReference type="Pfam" id="PF08448">
    <property type="entry name" value="PAS_4"/>
    <property type="match status" value="1"/>
</dbReference>
<evidence type="ECO:0000313" key="20">
    <source>
        <dbReference type="EMBL" id="ATC62975.1"/>
    </source>
</evidence>
<keyword evidence="6" id="KW-0808">Transferase</keyword>
<dbReference type="Gene3D" id="3.30.450.20">
    <property type="entry name" value="PAS domain"/>
    <property type="match status" value="1"/>
</dbReference>
<keyword evidence="5 14" id="KW-0597">Phosphoprotein</keyword>
<dbReference type="InterPro" id="IPR004358">
    <property type="entry name" value="Sig_transdc_His_kin-like_C"/>
</dbReference>
<dbReference type="InterPro" id="IPR003594">
    <property type="entry name" value="HATPase_dom"/>
</dbReference>
<feature type="modified residue" description="4-aspartylphosphate" evidence="14">
    <location>
        <position position="739"/>
    </location>
</feature>
<feature type="transmembrane region" description="Helical" evidence="16">
    <location>
        <begin position="91"/>
        <end position="110"/>
    </location>
</feature>
<dbReference type="InterPro" id="IPR013656">
    <property type="entry name" value="PAS_4"/>
</dbReference>
<evidence type="ECO:0000256" key="11">
    <source>
        <dbReference type="ARBA" id="ARBA00022989"/>
    </source>
</evidence>
<dbReference type="EC" id="2.7.13.3" evidence="3"/>
<evidence type="ECO:0000259" key="19">
    <source>
        <dbReference type="PROSITE" id="PS50112"/>
    </source>
</evidence>
<dbReference type="InterPro" id="IPR036890">
    <property type="entry name" value="HATPase_C_sf"/>
</dbReference>
<feature type="transmembrane region" description="Helical" evidence="16">
    <location>
        <begin position="281"/>
        <end position="302"/>
    </location>
</feature>
<evidence type="ECO:0000256" key="2">
    <source>
        <dbReference type="ARBA" id="ARBA00004651"/>
    </source>
</evidence>
<dbReference type="InterPro" id="IPR003661">
    <property type="entry name" value="HisK_dim/P_dom"/>
</dbReference>
<dbReference type="SUPFAM" id="SSF52172">
    <property type="entry name" value="CheY-like"/>
    <property type="match status" value="1"/>
</dbReference>
<dbReference type="SMART" id="SM00448">
    <property type="entry name" value="REC"/>
    <property type="match status" value="1"/>
</dbReference>
<feature type="domain" description="Histidine kinase" evidence="17">
    <location>
        <begin position="446"/>
        <end position="668"/>
    </location>
</feature>
<dbReference type="EMBL" id="CP023344">
    <property type="protein sequence ID" value="ATC62975.1"/>
    <property type="molecule type" value="Genomic_DNA"/>
</dbReference>
<keyword evidence="13 16" id="KW-0472">Membrane</keyword>
<keyword evidence="12" id="KW-0902">Two-component regulatory system</keyword>
<dbReference type="PROSITE" id="PS50110">
    <property type="entry name" value="RESPONSE_REGULATORY"/>
    <property type="match status" value="1"/>
</dbReference>
<keyword evidence="21" id="KW-1185">Reference proteome</keyword>
<dbReference type="InterPro" id="IPR007895">
    <property type="entry name" value="MASE1"/>
</dbReference>
<evidence type="ECO:0000313" key="21">
    <source>
        <dbReference type="Proteomes" id="UP000217265"/>
    </source>
</evidence>
<proteinExistence type="predicted"/>
<keyword evidence="15" id="KW-0175">Coiled coil</keyword>
<evidence type="ECO:0000256" key="12">
    <source>
        <dbReference type="ARBA" id="ARBA00023012"/>
    </source>
</evidence>
<dbReference type="PANTHER" id="PTHR43065:SF46">
    <property type="entry name" value="C4-DICARBOXYLATE TRANSPORT SENSOR PROTEIN DCTB"/>
    <property type="match status" value="1"/>
</dbReference>
<dbReference type="PANTHER" id="PTHR43065">
    <property type="entry name" value="SENSOR HISTIDINE KINASE"/>
    <property type="match status" value="1"/>
</dbReference>
<evidence type="ECO:0000256" key="3">
    <source>
        <dbReference type="ARBA" id="ARBA00012438"/>
    </source>
</evidence>
<dbReference type="GO" id="GO:0005886">
    <property type="term" value="C:plasma membrane"/>
    <property type="evidence" value="ECO:0007669"/>
    <property type="project" value="UniProtKB-SubCell"/>
</dbReference>
<evidence type="ECO:0000256" key="14">
    <source>
        <dbReference type="PROSITE-ProRule" id="PRU00169"/>
    </source>
</evidence>
<sequence>MFSSPAFLPPERQGALDLPGIFGRVLLAFAGYYVMARVGLAYAIVGGAISPVWPPAGVAVALVWWLGPWVLPGIFLGSWLANMQGAPGPVYSLGIAVAATAGAWVAARLVRRWAAGYDLLQSLPGLVRFGAGAALVATMVAASMGALTMAWSGLLPWSRLGSGWLTWWLGDAMGVIVMSPALLAWRLPIHWAWTRARVIELGALLCGLLLAAMMVFLWGAPQLAGDAPLAFVVYPFVIWAGLRFGAHGAAVATFLLVAISLWGTTQGLGPFGRFSSPQAFWLMQIYITCLATTAHVLAALSAQRRAAEEKLREQAMLLDKATDAIVVRGPDDRVAYWNKSAERLFGFTAAEMIGRDETPLLYKDAAPFHEAKAAVLRDGEWAGELKTRTKTGDERIIFSRCTRLPGAPGAARSVLAINTDITDRKRLESHFLRSQRMESIGTMAGGIAHDLNNVLAPIFMGLPIVRESVTDPEALATIRAMELSAGRGAEVIKQVLLFARGVEGQRAPLHAGRLLRDVEHMIRETFPKSIRIERAWSADLWTLVGDATQLHQVLLNLCVNARDAMPGGGELKLHAANVTLDTNYSSLNPEARSGPHVRIDVVDTGEGIPLDKLERIFEPFFTTKDVGRGTGLGLATSQAIVRNHGGFIHVYSEPGKGSTFRIHLPAQPGASTDEEIARAPLPRGQGQLLLVVDDEEAIRTTLARTLERHGYRAITAKDGAEAVGIYAEQKAEIAAVITDMMMPVMDGPATIIALQRMNPHVKIIGASGHDANGKVAKAAGAGVRHFMPKPYTAETLLKTLREVLGEE</sequence>
<feature type="transmembrane region" description="Helical" evidence="16">
    <location>
        <begin position="52"/>
        <end position="71"/>
    </location>
</feature>
<dbReference type="Pfam" id="PF05231">
    <property type="entry name" value="MASE1"/>
    <property type="match status" value="1"/>
</dbReference>
<gene>
    <name evidence="20" type="ORF">CMV30_02785</name>
</gene>
<dbReference type="Proteomes" id="UP000217265">
    <property type="component" value="Chromosome"/>
</dbReference>
<dbReference type="InterPro" id="IPR000014">
    <property type="entry name" value="PAS"/>
</dbReference>
<feature type="domain" description="PAS" evidence="19">
    <location>
        <begin position="310"/>
        <end position="355"/>
    </location>
</feature>
<keyword evidence="9" id="KW-0418">Kinase</keyword>
<feature type="transmembrane region" description="Helical" evidence="16">
    <location>
        <begin position="164"/>
        <end position="185"/>
    </location>
</feature>
<dbReference type="SUPFAM" id="SSF55785">
    <property type="entry name" value="PYP-like sensor domain (PAS domain)"/>
    <property type="match status" value="1"/>
</dbReference>
<dbReference type="Gene3D" id="1.10.287.130">
    <property type="match status" value="1"/>
</dbReference>
<evidence type="ECO:0000256" key="13">
    <source>
        <dbReference type="ARBA" id="ARBA00023136"/>
    </source>
</evidence>
<comment type="catalytic activity">
    <reaction evidence="1">
        <text>ATP + protein L-histidine = ADP + protein N-phospho-L-histidine.</text>
        <dbReference type="EC" id="2.7.13.3"/>
    </reaction>
</comment>
<dbReference type="GO" id="GO:0005524">
    <property type="term" value="F:ATP binding"/>
    <property type="evidence" value="ECO:0007669"/>
    <property type="project" value="UniProtKB-KW"/>
</dbReference>
<dbReference type="InterPro" id="IPR011006">
    <property type="entry name" value="CheY-like_superfamily"/>
</dbReference>
<keyword evidence="11 16" id="KW-1133">Transmembrane helix</keyword>
<keyword evidence="10" id="KW-0067">ATP-binding</keyword>
<dbReference type="Gene3D" id="3.30.565.10">
    <property type="entry name" value="Histidine kinase-like ATPase, C-terminal domain"/>
    <property type="match status" value="1"/>
</dbReference>
<dbReference type="InterPro" id="IPR001789">
    <property type="entry name" value="Sig_transdc_resp-reg_receiver"/>
</dbReference>
<dbReference type="CDD" id="cd17546">
    <property type="entry name" value="REC_hyHK_CKI1_RcsC-like"/>
    <property type="match status" value="1"/>
</dbReference>
<evidence type="ECO:0000256" key="16">
    <source>
        <dbReference type="SAM" id="Phobius"/>
    </source>
</evidence>
<dbReference type="KEGG" id="vbh:CMV30_02785"/>
<evidence type="ECO:0000256" key="9">
    <source>
        <dbReference type="ARBA" id="ARBA00022777"/>
    </source>
</evidence>
<dbReference type="AlphaFoldDB" id="A0A290Q2T3"/>
<feature type="transmembrane region" description="Helical" evidence="16">
    <location>
        <begin position="249"/>
        <end position="269"/>
    </location>
</feature>
<reference evidence="20 21" key="1">
    <citation type="submission" date="2017-09" db="EMBL/GenBank/DDBJ databases">
        <title>Complete genome sequence of Verrucomicrobial strain HZ-65, isolated from freshwater.</title>
        <authorList>
            <person name="Choi A."/>
        </authorList>
    </citation>
    <scope>NUCLEOTIDE SEQUENCE [LARGE SCALE GENOMIC DNA]</scope>
    <source>
        <strain evidence="20 21">HZ-65</strain>
    </source>
</reference>
<evidence type="ECO:0000256" key="10">
    <source>
        <dbReference type="ARBA" id="ARBA00022840"/>
    </source>
</evidence>
<feature type="transmembrane region" description="Helical" evidence="16">
    <location>
        <begin position="20"/>
        <end position="45"/>
    </location>
</feature>
<dbReference type="PROSITE" id="PS50109">
    <property type="entry name" value="HIS_KIN"/>
    <property type="match status" value="1"/>
</dbReference>
<dbReference type="PRINTS" id="PR00344">
    <property type="entry name" value="BCTRLSENSOR"/>
</dbReference>
<organism evidence="20 21">
    <name type="scientific">Nibricoccus aquaticus</name>
    <dbReference type="NCBI Taxonomy" id="2576891"/>
    <lineage>
        <taxon>Bacteria</taxon>
        <taxon>Pseudomonadati</taxon>
        <taxon>Verrucomicrobiota</taxon>
        <taxon>Opitutia</taxon>
        <taxon>Opitutales</taxon>
        <taxon>Opitutaceae</taxon>
        <taxon>Nibricoccus</taxon>
    </lineage>
</organism>
<dbReference type="SUPFAM" id="SSF47384">
    <property type="entry name" value="Homodimeric domain of signal transducing histidine kinase"/>
    <property type="match status" value="1"/>
</dbReference>
<evidence type="ECO:0000256" key="8">
    <source>
        <dbReference type="ARBA" id="ARBA00022741"/>
    </source>
</evidence>
<dbReference type="GO" id="GO:0000155">
    <property type="term" value="F:phosphorelay sensor kinase activity"/>
    <property type="evidence" value="ECO:0007669"/>
    <property type="project" value="InterPro"/>
</dbReference>
<protein>
    <recommendedName>
        <fullName evidence="3">histidine kinase</fullName>
        <ecNumber evidence="3">2.7.13.3</ecNumber>
    </recommendedName>
</protein>
<dbReference type="InterPro" id="IPR005467">
    <property type="entry name" value="His_kinase_dom"/>
</dbReference>
<evidence type="ECO:0000259" key="18">
    <source>
        <dbReference type="PROSITE" id="PS50110"/>
    </source>
</evidence>
<dbReference type="CDD" id="cd00130">
    <property type="entry name" value="PAS"/>
    <property type="match status" value="1"/>
</dbReference>
<evidence type="ECO:0000256" key="5">
    <source>
        <dbReference type="ARBA" id="ARBA00022553"/>
    </source>
</evidence>
<keyword evidence="8" id="KW-0547">Nucleotide-binding</keyword>
<dbReference type="CDD" id="cd00082">
    <property type="entry name" value="HisKA"/>
    <property type="match status" value="1"/>
</dbReference>
<dbReference type="Pfam" id="PF00072">
    <property type="entry name" value="Response_reg"/>
    <property type="match status" value="1"/>
</dbReference>
<name>A0A290Q2T3_9BACT</name>
<dbReference type="Pfam" id="PF02518">
    <property type="entry name" value="HATPase_c"/>
    <property type="match status" value="1"/>
</dbReference>
<dbReference type="OrthoDB" id="174740at2"/>
<feature type="domain" description="Response regulatory" evidence="18">
    <location>
        <begin position="688"/>
        <end position="804"/>
    </location>
</feature>
<keyword evidence="7 16" id="KW-0812">Transmembrane</keyword>
<keyword evidence="4" id="KW-1003">Cell membrane</keyword>
<dbReference type="SUPFAM" id="SSF55874">
    <property type="entry name" value="ATPase domain of HSP90 chaperone/DNA topoisomerase II/histidine kinase"/>
    <property type="match status" value="1"/>
</dbReference>
<comment type="subcellular location">
    <subcellularLocation>
        <location evidence="2">Cell membrane</location>
        <topology evidence="2">Multi-pass membrane protein</topology>
    </subcellularLocation>
</comment>
<dbReference type="SMART" id="SM00387">
    <property type="entry name" value="HATPase_c"/>
    <property type="match status" value="1"/>
</dbReference>
<evidence type="ECO:0000259" key="17">
    <source>
        <dbReference type="PROSITE" id="PS50109"/>
    </source>
</evidence>
<dbReference type="NCBIfam" id="TIGR00229">
    <property type="entry name" value="sensory_box"/>
    <property type="match status" value="1"/>
</dbReference>
<dbReference type="InterPro" id="IPR036097">
    <property type="entry name" value="HisK_dim/P_sf"/>
</dbReference>
<dbReference type="RefSeq" id="WP_096054610.1">
    <property type="nucleotide sequence ID" value="NZ_CP023344.1"/>
</dbReference>
<evidence type="ECO:0000256" key="1">
    <source>
        <dbReference type="ARBA" id="ARBA00000085"/>
    </source>
</evidence>
<evidence type="ECO:0000256" key="4">
    <source>
        <dbReference type="ARBA" id="ARBA00022475"/>
    </source>
</evidence>
<evidence type="ECO:0000256" key="15">
    <source>
        <dbReference type="SAM" id="Coils"/>
    </source>
</evidence>
<dbReference type="SMART" id="SM00091">
    <property type="entry name" value="PAS"/>
    <property type="match status" value="1"/>
</dbReference>
<feature type="coiled-coil region" evidence="15">
    <location>
        <begin position="297"/>
        <end position="324"/>
    </location>
</feature>
<evidence type="ECO:0000256" key="6">
    <source>
        <dbReference type="ARBA" id="ARBA00022679"/>
    </source>
</evidence>
<dbReference type="PROSITE" id="PS50112">
    <property type="entry name" value="PAS"/>
    <property type="match status" value="1"/>
</dbReference>
<accession>A0A290Q2T3</accession>
<dbReference type="Gene3D" id="3.40.50.2300">
    <property type="match status" value="1"/>
</dbReference>
<dbReference type="InterPro" id="IPR035965">
    <property type="entry name" value="PAS-like_dom_sf"/>
</dbReference>
<feature type="transmembrane region" description="Helical" evidence="16">
    <location>
        <begin position="131"/>
        <end position="152"/>
    </location>
</feature>